<proteinExistence type="predicted"/>
<gene>
    <name evidence="1" type="ORF">GGX14DRAFT_391610</name>
</gene>
<evidence type="ECO:0000313" key="1">
    <source>
        <dbReference type="EMBL" id="KAJ7215935.1"/>
    </source>
</evidence>
<dbReference type="EMBL" id="JARJCW010000016">
    <property type="protein sequence ID" value="KAJ7215935.1"/>
    <property type="molecule type" value="Genomic_DNA"/>
</dbReference>
<keyword evidence="2" id="KW-1185">Reference proteome</keyword>
<organism evidence="1 2">
    <name type="scientific">Mycena pura</name>
    <dbReference type="NCBI Taxonomy" id="153505"/>
    <lineage>
        <taxon>Eukaryota</taxon>
        <taxon>Fungi</taxon>
        <taxon>Dikarya</taxon>
        <taxon>Basidiomycota</taxon>
        <taxon>Agaricomycotina</taxon>
        <taxon>Agaricomycetes</taxon>
        <taxon>Agaricomycetidae</taxon>
        <taxon>Agaricales</taxon>
        <taxon>Marasmiineae</taxon>
        <taxon>Mycenaceae</taxon>
        <taxon>Mycena</taxon>
    </lineage>
</organism>
<name>A0AAD6VM98_9AGAR</name>
<sequence length="139" mass="14570">MASRAYARGGHYLQHSYWPPCALSGNQIRSFVRVRRFVRSGLSRTIQPSRLHSALVGVRVVVGDTWGVTGTPSMQSQGVAIAEQSQVVVDVTKVVGSVVGVTLESSGGKVEAAASWSGVERVAATAEKPGGSDSGPITY</sequence>
<dbReference type="Proteomes" id="UP001219525">
    <property type="component" value="Unassembled WGS sequence"/>
</dbReference>
<reference evidence="1" key="1">
    <citation type="submission" date="2023-03" db="EMBL/GenBank/DDBJ databases">
        <title>Massive genome expansion in bonnet fungi (Mycena s.s.) driven by repeated elements and novel gene families across ecological guilds.</title>
        <authorList>
            <consortium name="Lawrence Berkeley National Laboratory"/>
            <person name="Harder C.B."/>
            <person name="Miyauchi S."/>
            <person name="Viragh M."/>
            <person name="Kuo A."/>
            <person name="Thoen E."/>
            <person name="Andreopoulos B."/>
            <person name="Lu D."/>
            <person name="Skrede I."/>
            <person name="Drula E."/>
            <person name="Henrissat B."/>
            <person name="Morin E."/>
            <person name="Kohler A."/>
            <person name="Barry K."/>
            <person name="LaButti K."/>
            <person name="Morin E."/>
            <person name="Salamov A."/>
            <person name="Lipzen A."/>
            <person name="Mereny Z."/>
            <person name="Hegedus B."/>
            <person name="Baldrian P."/>
            <person name="Stursova M."/>
            <person name="Weitz H."/>
            <person name="Taylor A."/>
            <person name="Grigoriev I.V."/>
            <person name="Nagy L.G."/>
            <person name="Martin F."/>
            <person name="Kauserud H."/>
        </authorList>
    </citation>
    <scope>NUCLEOTIDE SEQUENCE</scope>
    <source>
        <strain evidence="1">9144</strain>
    </source>
</reference>
<dbReference type="AlphaFoldDB" id="A0AAD6VM98"/>
<accession>A0AAD6VM98</accession>
<protein>
    <submittedName>
        <fullName evidence="1">Uncharacterized protein</fullName>
    </submittedName>
</protein>
<comment type="caution">
    <text evidence="1">The sequence shown here is derived from an EMBL/GenBank/DDBJ whole genome shotgun (WGS) entry which is preliminary data.</text>
</comment>
<evidence type="ECO:0000313" key="2">
    <source>
        <dbReference type="Proteomes" id="UP001219525"/>
    </source>
</evidence>